<dbReference type="SUPFAM" id="SSF51735">
    <property type="entry name" value="NAD(P)-binding Rossmann-fold domains"/>
    <property type="match status" value="1"/>
</dbReference>
<dbReference type="InterPro" id="IPR013118">
    <property type="entry name" value="Mannitol_DH_C"/>
</dbReference>
<evidence type="ECO:0000256" key="6">
    <source>
        <dbReference type="ARBA" id="ARBA00048615"/>
    </source>
</evidence>
<dbReference type="InterPro" id="IPR013131">
    <property type="entry name" value="Mannitol_DH_N"/>
</dbReference>
<proteinExistence type="inferred from homology"/>
<evidence type="ECO:0000256" key="2">
    <source>
        <dbReference type="ARBA" id="ARBA00012939"/>
    </source>
</evidence>
<dbReference type="Pfam" id="PF01232">
    <property type="entry name" value="Mannitol_dh"/>
    <property type="match status" value="1"/>
</dbReference>
<sequence>MTEAAERAPVRIAHLGVGAFHRAHQAWYTEVANRAGGERWGISAFTGRRPDAALALAAQDCRYDLVVRGAEGDTVEQIAAIVEAHDGGDATAWRDALRTVAVVTVTITEPAYHRDDEQRSADAVSLASGDLPESAMGRIVDGLRARHEAGGGPLAIVSCDNLDGNGELLRHEVLALAALVDPDLTAWIDDQVSFVSSMVDRITPAAVDALPIEATDDPCAVVTEPASAWVLAGEFPAGRPNWELAGAQLVDDVTPFEKRKLWLLNAGHTLLANLGILRGHTTVAEAMADPVCRHALEKLWDDAAAVLPFEQGEIDRQRDIVTQRFENARIRHALAQIAGDSDVKLRVRVIPVIEERLRGGKDAGAGELAAVAAWTTAVSAGLVAGPDLPDEDTAVAGLALLAPSLAADESVRALLRVAADALKGAPV</sequence>
<dbReference type="Gene3D" id="3.40.50.720">
    <property type="entry name" value="NAD(P)-binding Rossmann-like Domain"/>
    <property type="match status" value="1"/>
</dbReference>
<dbReference type="InterPro" id="IPR036291">
    <property type="entry name" value="NAD(P)-bd_dom_sf"/>
</dbReference>
<feature type="domain" description="Mannitol dehydrogenase N-terminal" evidence="7">
    <location>
        <begin position="11"/>
        <end position="243"/>
    </location>
</feature>
<dbReference type="PANTHER" id="PTHR43362:SF1">
    <property type="entry name" value="MANNITOL DEHYDROGENASE 2-RELATED"/>
    <property type="match status" value="1"/>
</dbReference>
<evidence type="ECO:0000256" key="4">
    <source>
        <dbReference type="ARBA" id="ARBA00023002"/>
    </source>
</evidence>
<evidence type="ECO:0000259" key="7">
    <source>
        <dbReference type="Pfam" id="PF01232"/>
    </source>
</evidence>
<dbReference type="InterPro" id="IPR008927">
    <property type="entry name" value="6-PGluconate_DH-like_C_sf"/>
</dbReference>
<dbReference type="InterPro" id="IPR050988">
    <property type="entry name" value="Mannitol_DH/Oxidoreductase"/>
</dbReference>
<dbReference type="PANTHER" id="PTHR43362">
    <property type="entry name" value="MANNITOL DEHYDROGENASE DSF1-RELATED"/>
    <property type="match status" value="1"/>
</dbReference>
<dbReference type="EMBL" id="JAUSXK010000001">
    <property type="protein sequence ID" value="MDQ0644200.1"/>
    <property type="molecule type" value="Genomic_DNA"/>
</dbReference>
<dbReference type="InterPro" id="IPR000669">
    <property type="entry name" value="Mannitol_DH"/>
</dbReference>
<dbReference type="Gene3D" id="1.10.1040.10">
    <property type="entry name" value="N-(1-d-carboxylethyl)-l-norvaline Dehydrogenase, domain 2"/>
    <property type="match status" value="1"/>
</dbReference>
<protein>
    <recommendedName>
        <fullName evidence="3">Mannitol-1-phosphate 5-dehydrogenase</fullName>
        <ecNumber evidence="2">1.1.1.17</ecNumber>
    </recommendedName>
</protein>
<dbReference type="PRINTS" id="PR00084">
    <property type="entry name" value="MTLDHDRGNASE"/>
</dbReference>
<gene>
    <name evidence="9" type="ORF">QFZ46_002360</name>
</gene>
<keyword evidence="4 9" id="KW-0560">Oxidoreductase</keyword>
<reference evidence="9 10" key="1">
    <citation type="submission" date="2023-07" db="EMBL/GenBank/DDBJ databases">
        <title>Comparative genomics of wheat-associated soil bacteria to identify genetic determinants of phenazine resistance.</title>
        <authorList>
            <person name="Mouncey N."/>
        </authorList>
    </citation>
    <scope>NUCLEOTIDE SEQUENCE [LARGE SCALE GENOMIC DNA]</scope>
    <source>
        <strain evidence="9 10">W2I7</strain>
    </source>
</reference>
<dbReference type="GO" id="GO:0008866">
    <property type="term" value="F:fructuronate reductase activity"/>
    <property type="evidence" value="ECO:0007669"/>
    <property type="project" value="UniProtKB-EC"/>
</dbReference>
<name>A0ABU0PA45_9MICO</name>
<dbReference type="EC" id="1.1.1.17" evidence="2"/>
<evidence type="ECO:0000259" key="8">
    <source>
        <dbReference type="Pfam" id="PF08125"/>
    </source>
</evidence>
<dbReference type="Proteomes" id="UP001239085">
    <property type="component" value="Unassembled WGS sequence"/>
</dbReference>
<keyword evidence="10" id="KW-1185">Reference proteome</keyword>
<dbReference type="Pfam" id="PF08125">
    <property type="entry name" value="Mannitol_dh_C"/>
    <property type="match status" value="1"/>
</dbReference>
<dbReference type="InterPro" id="IPR023027">
    <property type="entry name" value="Mannitol_DH_CS"/>
</dbReference>
<evidence type="ECO:0000256" key="1">
    <source>
        <dbReference type="ARBA" id="ARBA00006541"/>
    </source>
</evidence>
<keyword evidence="5" id="KW-0520">NAD</keyword>
<evidence type="ECO:0000256" key="3">
    <source>
        <dbReference type="ARBA" id="ARBA00016219"/>
    </source>
</evidence>
<dbReference type="InterPro" id="IPR013328">
    <property type="entry name" value="6PGD_dom2"/>
</dbReference>
<comment type="caution">
    <text evidence="9">The sequence shown here is derived from an EMBL/GenBank/DDBJ whole genome shotgun (WGS) entry which is preliminary data.</text>
</comment>
<accession>A0ABU0PA45</accession>
<evidence type="ECO:0000313" key="10">
    <source>
        <dbReference type="Proteomes" id="UP001239085"/>
    </source>
</evidence>
<comment type="similarity">
    <text evidence="1">Belongs to the mannitol dehydrogenase family.</text>
</comment>
<dbReference type="RefSeq" id="WP_307361678.1">
    <property type="nucleotide sequence ID" value="NZ_JAUSXK010000001.1"/>
</dbReference>
<comment type="catalytic activity">
    <reaction evidence="6">
        <text>D-mannitol 1-phosphate + NAD(+) = beta-D-fructose 6-phosphate + NADH + H(+)</text>
        <dbReference type="Rhea" id="RHEA:19661"/>
        <dbReference type="ChEBI" id="CHEBI:15378"/>
        <dbReference type="ChEBI" id="CHEBI:57540"/>
        <dbReference type="ChEBI" id="CHEBI:57634"/>
        <dbReference type="ChEBI" id="CHEBI:57945"/>
        <dbReference type="ChEBI" id="CHEBI:61381"/>
        <dbReference type="EC" id="1.1.1.17"/>
    </reaction>
</comment>
<dbReference type="SUPFAM" id="SSF48179">
    <property type="entry name" value="6-phosphogluconate dehydrogenase C-terminal domain-like"/>
    <property type="match status" value="1"/>
</dbReference>
<dbReference type="PROSITE" id="PS00974">
    <property type="entry name" value="MANNITOL_DHGENASE"/>
    <property type="match status" value="1"/>
</dbReference>
<organism evidence="9 10">
    <name type="scientific">Microbacterium murale</name>
    <dbReference type="NCBI Taxonomy" id="1081040"/>
    <lineage>
        <taxon>Bacteria</taxon>
        <taxon>Bacillati</taxon>
        <taxon>Actinomycetota</taxon>
        <taxon>Actinomycetes</taxon>
        <taxon>Micrococcales</taxon>
        <taxon>Microbacteriaceae</taxon>
        <taxon>Microbacterium</taxon>
    </lineage>
</organism>
<evidence type="ECO:0000313" key="9">
    <source>
        <dbReference type="EMBL" id="MDQ0644200.1"/>
    </source>
</evidence>
<evidence type="ECO:0000256" key="5">
    <source>
        <dbReference type="ARBA" id="ARBA00023027"/>
    </source>
</evidence>
<feature type="domain" description="Mannitol dehydrogenase C-terminal" evidence="8">
    <location>
        <begin position="252"/>
        <end position="396"/>
    </location>
</feature>